<evidence type="ECO:0000256" key="1">
    <source>
        <dbReference type="ARBA" id="ARBA00022801"/>
    </source>
</evidence>
<dbReference type="InterPro" id="IPR011042">
    <property type="entry name" value="6-blade_b-propeller_TolB-like"/>
</dbReference>
<feature type="signal peptide" evidence="2">
    <location>
        <begin position="1"/>
        <end position="20"/>
    </location>
</feature>
<dbReference type="PANTHER" id="PTHR47572">
    <property type="entry name" value="LIPOPROTEIN-RELATED"/>
    <property type="match status" value="1"/>
</dbReference>
<keyword evidence="5" id="KW-1185">Reference proteome</keyword>
<accession>A0A094IMC6</accession>
<dbReference type="AlphaFoldDB" id="A0A094IMC6"/>
<evidence type="ECO:0000313" key="5">
    <source>
        <dbReference type="Proteomes" id="UP000053718"/>
    </source>
</evidence>
<name>A0A094IMC6_9GAMM</name>
<sequence length="201" mass="22286">MYKLLILLVLSVAISQPAEAQSEHQIDLISAGHRFTEGPLWYDNALWFSDIPASTIYRWQPEGETTVAVRPSSGANGLIVDAEGRLLMAQHQARRIARLNSDGTQTNLASHYQDKRLFAALEAEYDQGMDGMAVAADGTLYVAGPEGIYVYTPAGELVERIELPDFTANVTLVETDRRVLYVTNQTEVFRITLNTTSDNHN</sequence>
<keyword evidence="2" id="KW-0732">Signal</keyword>
<dbReference type="PANTHER" id="PTHR47572:SF4">
    <property type="entry name" value="LACTONASE DRP35"/>
    <property type="match status" value="1"/>
</dbReference>
<reference evidence="4 5" key="1">
    <citation type="submission" date="2014-06" db="EMBL/GenBank/DDBJ databases">
        <title>Draft genome sequence of Idiomarina sp. MCCC 1A10513.</title>
        <authorList>
            <person name="Du J."/>
            <person name="Lai Q."/>
            <person name="Shao Z."/>
        </authorList>
    </citation>
    <scope>NUCLEOTIDE SEQUENCE [LARGE SCALE GENOMIC DNA]</scope>
    <source>
        <strain evidence="4 5">MCCC 1A10513</strain>
    </source>
</reference>
<organism evidence="4 5">
    <name type="scientific">Pseudidiomarina atlantica</name>
    <dbReference type="NCBI Taxonomy" id="1517416"/>
    <lineage>
        <taxon>Bacteria</taxon>
        <taxon>Pseudomonadati</taxon>
        <taxon>Pseudomonadota</taxon>
        <taxon>Gammaproteobacteria</taxon>
        <taxon>Alteromonadales</taxon>
        <taxon>Idiomarinaceae</taxon>
        <taxon>Pseudidiomarina</taxon>
    </lineage>
</organism>
<dbReference type="InterPro" id="IPR013658">
    <property type="entry name" value="SGL"/>
</dbReference>
<dbReference type="Proteomes" id="UP000053718">
    <property type="component" value="Unassembled WGS sequence"/>
</dbReference>
<dbReference type="STRING" id="1517416.IDAT_06405"/>
<evidence type="ECO:0000259" key="3">
    <source>
        <dbReference type="Pfam" id="PF08450"/>
    </source>
</evidence>
<dbReference type="InterPro" id="IPR051262">
    <property type="entry name" value="SMP-30/CGR1_Lactonase"/>
</dbReference>
<evidence type="ECO:0000256" key="2">
    <source>
        <dbReference type="SAM" id="SignalP"/>
    </source>
</evidence>
<gene>
    <name evidence="4" type="ORF">IDAT_06405</name>
</gene>
<dbReference type="Pfam" id="PF08450">
    <property type="entry name" value="SGL"/>
    <property type="match status" value="1"/>
</dbReference>
<dbReference type="OrthoDB" id="241638at2"/>
<evidence type="ECO:0000313" key="4">
    <source>
        <dbReference type="EMBL" id="KFZ28830.1"/>
    </source>
</evidence>
<protein>
    <recommendedName>
        <fullName evidence="3">SMP-30/Gluconolactonase/LRE-like region domain-containing protein</fullName>
    </recommendedName>
</protein>
<keyword evidence="1" id="KW-0378">Hydrolase</keyword>
<dbReference type="SUPFAM" id="SSF101898">
    <property type="entry name" value="NHL repeat"/>
    <property type="match status" value="1"/>
</dbReference>
<comment type="caution">
    <text evidence="4">The sequence shown here is derived from an EMBL/GenBank/DDBJ whole genome shotgun (WGS) entry which is preliminary data.</text>
</comment>
<dbReference type="RefSeq" id="WP_034732040.1">
    <property type="nucleotide sequence ID" value="NZ_JPIN01000006.1"/>
</dbReference>
<dbReference type="GO" id="GO:0016787">
    <property type="term" value="F:hydrolase activity"/>
    <property type="evidence" value="ECO:0007669"/>
    <property type="project" value="UniProtKB-KW"/>
</dbReference>
<proteinExistence type="predicted"/>
<dbReference type="EMBL" id="JPIN01000006">
    <property type="protein sequence ID" value="KFZ28830.1"/>
    <property type="molecule type" value="Genomic_DNA"/>
</dbReference>
<dbReference type="Gene3D" id="2.120.10.30">
    <property type="entry name" value="TolB, C-terminal domain"/>
    <property type="match status" value="2"/>
</dbReference>
<feature type="chain" id="PRO_5001905365" description="SMP-30/Gluconolactonase/LRE-like region domain-containing protein" evidence="2">
    <location>
        <begin position="21"/>
        <end position="201"/>
    </location>
</feature>
<feature type="domain" description="SMP-30/Gluconolactonase/LRE-like region" evidence="3">
    <location>
        <begin position="113"/>
        <end position="184"/>
    </location>
</feature>
<dbReference type="eggNOG" id="COG3386">
    <property type="taxonomic scope" value="Bacteria"/>
</dbReference>